<sequence>MIACSSCGSTLAYQFESLRRQTFLGDFQTLCLSATIVKMFNKPILLLVDVSDNGILPYADEGSEVVPVDDCPGALLPKLRCSLNTHREVESCAEETMVRSRVKLWNNSGVGQAKPSIGDDVETFRFDPATRKWENYVAPMLHKRYAFDVATLDDFIYVVGGSNGAQCLNAVERYDPRRNQWTSEVSMGTCRAGVSVSVLNGCLYAVGGCSLSTLNTVESYTTTLFHYPVAPYRGNQLDLSLACNQWKHETTKLGCEQALHGCDGERLPECTETDI</sequence>
<keyword evidence="1" id="KW-0880">Kelch repeat</keyword>
<dbReference type="PANTHER" id="PTHR24412:SF451">
    <property type="entry name" value="KELCH-LIKE PROTEIN 20"/>
    <property type="match status" value="1"/>
</dbReference>
<dbReference type="Proteomes" id="UP000230423">
    <property type="component" value="Unassembled WGS sequence"/>
</dbReference>
<dbReference type="InterPro" id="IPR006652">
    <property type="entry name" value="Kelch_1"/>
</dbReference>
<proteinExistence type="predicted"/>
<dbReference type="AlphaFoldDB" id="A0A2G9V3B7"/>
<keyword evidence="2" id="KW-0677">Repeat</keyword>
<dbReference type="EMBL" id="KZ345017">
    <property type="protein sequence ID" value="PIO76994.1"/>
    <property type="molecule type" value="Genomic_DNA"/>
</dbReference>
<dbReference type="InterPro" id="IPR015915">
    <property type="entry name" value="Kelch-typ_b-propeller"/>
</dbReference>
<evidence type="ECO:0000256" key="1">
    <source>
        <dbReference type="ARBA" id="ARBA00022441"/>
    </source>
</evidence>
<dbReference type="OrthoDB" id="5775046at2759"/>
<evidence type="ECO:0000256" key="2">
    <source>
        <dbReference type="ARBA" id="ARBA00022737"/>
    </source>
</evidence>
<protein>
    <submittedName>
        <fullName evidence="3">Kelch repeat protein</fullName>
    </submittedName>
</protein>
<accession>A0A2G9V3B7</accession>
<dbReference type="SMART" id="SM00612">
    <property type="entry name" value="Kelch"/>
    <property type="match status" value="1"/>
</dbReference>
<gene>
    <name evidence="3" type="ORF">TELCIR_00905</name>
</gene>
<dbReference type="Gene3D" id="2.120.10.80">
    <property type="entry name" value="Kelch-type beta propeller"/>
    <property type="match status" value="1"/>
</dbReference>
<organism evidence="3 4">
    <name type="scientific">Teladorsagia circumcincta</name>
    <name type="common">Brown stomach worm</name>
    <name type="synonym">Ostertagia circumcincta</name>
    <dbReference type="NCBI Taxonomy" id="45464"/>
    <lineage>
        <taxon>Eukaryota</taxon>
        <taxon>Metazoa</taxon>
        <taxon>Ecdysozoa</taxon>
        <taxon>Nematoda</taxon>
        <taxon>Chromadorea</taxon>
        <taxon>Rhabditida</taxon>
        <taxon>Rhabditina</taxon>
        <taxon>Rhabditomorpha</taxon>
        <taxon>Strongyloidea</taxon>
        <taxon>Trichostrongylidae</taxon>
        <taxon>Teladorsagia</taxon>
    </lineage>
</organism>
<evidence type="ECO:0000313" key="3">
    <source>
        <dbReference type="EMBL" id="PIO76994.1"/>
    </source>
</evidence>
<name>A0A2G9V3B7_TELCI</name>
<dbReference type="SUPFAM" id="SSF117281">
    <property type="entry name" value="Kelch motif"/>
    <property type="match status" value="1"/>
</dbReference>
<keyword evidence="4" id="KW-1185">Reference proteome</keyword>
<reference evidence="3 4" key="1">
    <citation type="submission" date="2015-09" db="EMBL/GenBank/DDBJ databases">
        <title>Draft genome of the parasitic nematode Teladorsagia circumcincta isolate WARC Sus (inbred).</title>
        <authorList>
            <person name="Mitreva M."/>
        </authorList>
    </citation>
    <scope>NUCLEOTIDE SEQUENCE [LARGE SCALE GENOMIC DNA]</scope>
    <source>
        <strain evidence="3 4">S</strain>
    </source>
</reference>
<dbReference type="PANTHER" id="PTHR24412">
    <property type="entry name" value="KELCH PROTEIN"/>
    <property type="match status" value="1"/>
</dbReference>
<evidence type="ECO:0000313" key="4">
    <source>
        <dbReference type="Proteomes" id="UP000230423"/>
    </source>
</evidence>
<dbReference type="Pfam" id="PF01344">
    <property type="entry name" value="Kelch_1"/>
    <property type="match status" value="2"/>
</dbReference>